<proteinExistence type="predicted"/>
<evidence type="ECO:0000313" key="4">
    <source>
        <dbReference type="EMBL" id="CEM47788.1"/>
    </source>
</evidence>
<feature type="chain" id="PRO_5005191833" description="Transmembrane protein" evidence="3">
    <location>
        <begin position="17"/>
        <end position="398"/>
    </location>
</feature>
<feature type="region of interest" description="Disordered" evidence="1">
    <location>
        <begin position="164"/>
        <end position="195"/>
    </location>
</feature>
<dbReference type="VEuPathDB" id="CryptoDB:Cvel_8507"/>
<dbReference type="AlphaFoldDB" id="A0A0G4HTM9"/>
<feature type="compositionally biased region" description="Basic and acidic residues" evidence="1">
    <location>
        <begin position="113"/>
        <end position="122"/>
    </location>
</feature>
<keyword evidence="2" id="KW-1133">Transmembrane helix</keyword>
<evidence type="ECO:0000256" key="1">
    <source>
        <dbReference type="SAM" id="MobiDB-lite"/>
    </source>
</evidence>
<evidence type="ECO:0000256" key="2">
    <source>
        <dbReference type="SAM" id="Phobius"/>
    </source>
</evidence>
<feature type="transmembrane region" description="Helical" evidence="2">
    <location>
        <begin position="232"/>
        <end position="250"/>
    </location>
</feature>
<reference evidence="4" key="1">
    <citation type="submission" date="2014-11" db="EMBL/GenBank/DDBJ databases">
        <authorList>
            <person name="Otto D Thomas"/>
            <person name="Naeem Raeece"/>
        </authorList>
    </citation>
    <scope>NUCLEOTIDE SEQUENCE</scope>
</reference>
<feature type="signal peptide" evidence="3">
    <location>
        <begin position="1"/>
        <end position="16"/>
    </location>
</feature>
<feature type="compositionally biased region" description="Basic and acidic residues" evidence="1">
    <location>
        <begin position="347"/>
        <end position="361"/>
    </location>
</feature>
<protein>
    <recommendedName>
        <fullName evidence="5">Transmembrane protein</fullName>
    </recommendedName>
</protein>
<accession>A0A0G4HTM9</accession>
<feature type="region of interest" description="Disordered" evidence="1">
    <location>
        <begin position="347"/>
        <end position="398"/>
    </location>
</feature>
<keyword evidence="2" id="KW-0812">Transmembrane</keyword>
<evidence type="ECO:0000256" key="3">
    <source>
        <dbReference type="SAM" id="SignalP"/>
    </source>
</evidence>
<keyword evidence="3" id="KW-0732">Signal</keyword>
<evidence type="ECO:0008006" key="5">
    <source>
        <dbReference type="Google" id="ProtNLM"/>
    </source>
</evidence>
<name>A0A0G4HTM9_9ALVE</name>
<feature type="transmembrane region" description="Helical" evidence="2">
    <location>
        <begin position="256"/>
        <end position="273"/>
    </location>
</feature>
<keyword evidence="2" id="KW-0472">Membrane</keyword>
<organism evidence="4">
    <name type="scientific">Chromera velia CCMP2878</name>
    <dbReference type="NCBI Taxonomy" id="1169474"/>
    <lineage>
        <taxon>Eukaryota</taxon>
        <taxon>Sar</taxon>
        <taxon>Alveolata</taxon>
        <taxon>Colpodellida</taxon>
        <taxon>Chromeraceae</taxon>
        <taxon>Chromera</taxon>
    </lineage>
</organism>
<feature type="compositionally biased region" description="Basic and acidic residues" evidence="1">
    <location>
        <begin position="388"/>
        <end position="398"/>
    </location>
</feature>
<feature type="compositionally biased region" description="Acidic residues" evidence="1">
    <location>
        <begin position="123"/>
        <end position="132"/>
    </location>
</feature>
<sequence>MWIPFLVLSASSPASASEAFHMKKSVSNAALAFVPPRSHGLSCLPRRRARDSCVLRTLQRRNGQVGRVSVLRDMLTGADGDGDGISSVTPDRPSPPFPRTASVGEEAMGENELTGKTRTQKEEQEEEEEDEGEKFGTSIAGGMELARIAARQALIKSGAVPSAAIKSAPSPADPSWFRQQQRRAEREKEREREDGKDMEWLGGLTPEEREEVLTQEVRLEARSMFEARRRQYVVDAAVISVLGFSLVWMFGSLQSAFSFLFGGLFGVLYTSLLSNSVANANMEGGGVGGRVQRLAIPAVMFLIASKRRDLFEVLSVLAGFVVTQQGATFTGAVSYKERQLEALSTFRREREKQREREKEAQLKIQSQTEPAPESLVEATEEEEVTGNGKKEKGILQTE</sequence>
<feature type="compositionally biased region" description="Low complexity" evidence="1">
    <location>
        <begin position="164"/>
        <end position="179"/>
    </location>
</feature>
<dbReference type="EMBL" id="CDMZ01003842">
    <property type="protein sequence ID" value="CEM47788.1"/>
    <property type="molecule type" value="Genomic_DNA"/>
</dbReference>
<feature type="region of interest" description="Disordered" evidence="1">
    <location>
        <begin position="75"/>
        <end position="138"/>
    </location>
</feature>
<feature type="compositionally biased region" description="Basic and acidic residues" evidence="1">
    <location>
        <begin position="182"/>
        <end position="195"/>
    </location>
</feature>
<gene>
    <name evidence="4" type="ORF">Cvel_8507</name>
</gene>